<gene>
    <name evidence="1" type="ORF">BG015_005450</name>
</gene>
<accession>A0A9P5R491</accession>
<evidence type="ECO:0000313" key="1">
    <source>
        <dbReference type="EMBL" id="KAF9122901.1"/>
    </source>
</evidence>
<dbReference type="Proteomes" id="UP000748756">
    <property type="component" value="Unassembled WGS sequence"/>
</dbReference>
<dbReference type="EMBL" id="JAAAUQ010002520">
    <property type="protein sequence ID" value="KAF9122901.1"/>
    <property type="molecule type" value="Genomic_DNA"/>
</dbReference>
<name>A0A9P5R491_9FUNG</name>
<reference evidence="1" key="1">
    <citation type="journal article" date="2020" name="Fungal Divers.">
        <title>Resolving the Mortierellaceae phylogeny through synthesis of multi-gene phylogenetics and phylogenomics.</title>
        <authorList>
            <person name="Vandepol N."/>
            <person name="Liber J."/>
            <person name="Desiro A."/>
            <person name="Na H."/>
            <person name="Kennedy M."/>
            <person name="Barry K."/>
            <person name="Grigoriev I.V."/>
            <person name="Miller A.N."/>
            <person name="O'Donnell K."/>
            <person name="Stajich J.E."/>
            <person name="Bonito G."/>
        </authorList>
    </citation>
    <scope>NUCLEOTIDE SEQUENCE</scope>
    <source>
        <strain evidence="1">NRRL 6426</strain>
    </source>
</reference>
<protein>
    <submittedName>
        <fullName evidence="1">Uncharacterized protein</fullName>
    </submittedName>
</protein>
<keyword evidence="2" id="KW-1185">Reference proteome</keyword>
<comment type="caution">
    <text evidence="1">The sequence shown here is derived from an EMBL/GenBank/DDBJ whole genome shotgun (WGS) entry which is preliminary data.</text>
</comment>
<evidence type="ECO:0000313" key="2">
    <source>
        <dbReference type="Proteomes" id="UP000748756"/>
    </source>
</evidence>
<dbReference type="OrthoDB" id="10356215at2759"/>
<organism evidence="1 2">
    <name type="scientific">Linnemannia schmuckeri</name>
    <dbReference type="NCBI Taxonomy" id="64567"/>
    <lineage>
        <taxon>Eukaryota</taxon>
        <taxon>Fungi</taxon>
        <taxon>Fungi incertae sedis</taxon>
        <taxon>Mucoromycota</taxon>
        <taxon>Mortierellomycotina</taxon>
        <taxon>Mortierellomycetes</taxon>
        <taxon>Mortierellales</taxon>
        <taxon>Mortierellaceae</taxon>
        <taxon>Linnemannia</taxon>
    </lineage>
</organism>
<feature type="non-terminal residue" evidence="1">
    <location>
        <position position="63"/>
    </location>
</feature>
<sequence length="63" mass="7163">QKTVERMAKPSRLALRIFREYARWVYGDRLWAHNIVTGGTVMDRLADPAPGSPETFFRLATAA</sequence>
<dbReference type="AlphaFoldDB" id="A0A9P5R491"/>
<feature type="non-terminal residue" evidence="1">
    <location>
        <position position="1"/>
    </location>
</feature>
<proteinExistence type="predicted"/>